<evidence type="ECO:0000313" key="2">
    <source>
        <dbReference type="Proteomes" id="UP000294225"/>
    </source>
</evidence>
<accession>A0A4R0I7Z1</accession>
<comment type="caution">
    <text evidence="1">The sequence shown here is derived from an EMBL/GenBank/DDBJ whole genome shotgun (WGS) entry which is preliminary data.</text>
</comment>
<name>A0A4R0I7Z1_9ACTN</name>
<reference evidence="1 2" key="1">
    <citation type="submission" date="2019-02" db="EMBL/GenBank/DDBJ databases">
        <title>Kribbella capetownensis sp. nov. and Kribbella speibonae sp. nov., isolated from soil.</title>
        <authorList>
            <person name="Curtis S.M."/>
            <person name="Norton I."/>
            <person name="Everest G.J."/>
            <person name="Meyers P.R."/>
        </authorList>
    </citation>
    <scope>NUCLEOTIDE SEQUENCE [LARGE SCALE GENOMIC DNA]</scope>
    <source>
        <strain evidence="1 2">YM55</strain>
    </source>
</reference>
<gene>
    <name evidence="1" type="ORF">E0H92_43420</name>
</gene>
<sequence length="85" mass="9733">MDWDELNGKLRGVVLEVAHLLLPAEVQDIWEYIDYDEPGLAFETLCTQLHEHDSVVSADTVGRLREVGSAMDLEPRQWQILRVSN</sequence>
<dbReference type="NCBIfam" id="NF033691">
    <property type="entry name" value="immunity_MafI"/>
    <property type="match status" value="1"/>
</dbReference>
<proteinExistence type="predicted"/>
<dbReference type="RefSeq" id="WP_131500424.1">
    <property type="nucleotide sequence ID" value="NZ_SJKC01000010.1"/>
</dbReference>
<evidence type="ECO:0000313" key="1">
    <source>
        <dbReference type="EMBL" id="TCC29031.1"/>
    </source>
</evidence>
<dbReference type="Proteomes" id="UP000294225">
    <property type="component" value="Unassembled WGS sequence"/>
</dbReference>
<dbReference type="AlphaFoldDB" id="A0A4R0I7Z1"/>
<dbReference type="InterPro" id="IPR047880">
    <property type="entry name" value="MafI-like"/>
</dbReference>
<protein>
    <submittedName>
        <fullName evidence="1">MafI family immunity protein</fullName>
    </submittedName>
</protein>
<organism evidence="1 2">
    <name type="scientific">Kribbella speibonae</name>
    <dbReference type="NCBI Taxonomy" id="1572660"/>
    <lineage>
        <taxon>Bacteria</taxon>
        <taxon>Bacillati</taxon>
        <taxon>Actinomycetota</taxon>
        <taxon>Actinomycetes</taxon>
        <taxon>Propionibacteriales</taxon>
        <taxon>Kribbellaceae</taxon>
        <taxon>Kribbella</taxon>
    </lineage>
</organism>
<dbReference type="EMBL" id="SJKC01000010">
    <property type="protein sequence ID" value="TCC29031.1"/>
    <property type="molecule type" value="Genomic_DNA"/>
</dbReference>